<proteinExistence type="predicted"/>
<dbReference type="EMBL" id="MF668286">
    <property type="protein sequence ID" value="ASZ74995.1"/>
    <property type="molecule type" value="Genomic_DNA"/>
</dbReference>
<protein>
    <submittedName>
        <fullName evidence="1">Uncharacterized protein</fullName>
    </submittedName>
</protein>
<organism evidence="1 2">
    <name type="scientific">Rhodococcus phage Trina</name>
    <dbReference type="NCBI Taxonomy" id="2027905"/>
    <lineage>
        <taxon>Viruses</taxon>
        <taxon>Duplodnaviria</taxon>
        <taxon>Heunggongvirae</taxon>
        <taxon>Uroviricota</taxon>
        <taxon>Caudoviricetes</taxon>
        <taxon>Trinavirus</taxon>
        <taxon>Trinavirus trina</taxon>
    </lineage>
</organism>
<sequence>MITDEEFDAFLHDENTDIFIAYDWDIYVKKTLLGYAKAKSFRGVLEPGELPAQTQIKQAVRKAKAKWWHRSPVRYGQTFVLQPVGKKYAALAAWGAPCGNLRGHNFTEDDINFILSQDNVTAVVFDQFGVGTYFEAEPEDVQALQAGDSE</sequence>
<gene>
    <name evidence="1" type="ORF">SEA_TRINA_216</name>
</gene>
<evidence type="ECO:0000313" key="1">
    <source>
        <dbReference type="EMBL" id="ASZ74995.1"/>
    </source>
</evidence>
<evidence type="ECO:0000313" key="2">
    <source>
        <dbReference type="Proteomes" id="UP000231419"/>
    </source>
</evidence>
<reference evidence="2" key="1">
    <citation type="submission" date="2017-08" db="EMBL/GenBank/DDBJ databases">
        <authorList>
            <person name="de Groot N.N."/>
        </authorList>
    </citation>
    <scope>NUCLEOTIDE SEQUENCE [LARGE SCALE GENOMIC DNA]</scope>
</reference>
<keyword evidence="2" id="KW-1185">Reference proteome</keyword>
<accession>A0A2D0ZMB2</accession>
<name>A0A2D0ZMB2_9CAUD</name>
<dbReference type="Proteomes" id="UP000231419">
    <property type="component" value="Segment"/>
</dbReference>